<evidence type="ECO:0000256" key="6">
    <source>
        <dbReference type="ARBA" id="ARBA00023054"/>
    </source>
</evidence>
<evidence type="ECO:0000259" key="11">
    <source>
        <dbReference type="Pfam" id="PF11527"/>
    </source>
</evidence>
<evidence type="ECO:0000313" key="12">
    <source>
        <dbReference type="EMBL" id="KAH7638390.1"/>
    </source>
</evidence>
<dbReference type="InterPro" id="IPR023379">
    <property type="entry name" value="BART_dom"/>
</dbReference>
<evidence type="ECO:0000256" key="10">
    <source>
        <dbReference type="SAM" id="MobiDB-lite"/>
    </source>
</evidence>
<proteinExistence type="inferred from homology"/>
<keyword evidence="7" id="KW-0969">Cilium</keyword>
<reference evidence="12" key="2">
    <citation type="journal article" date="2021" name="World Allergy Organ. J.">
        <title>Chromosome-level assembly of Dermatophagoides farinae genome and transcriptome reveals two novel allergens Der f 37 and Der f 39.</title>
        <authorList>
            <person name="Chen J."/>
            <person name="Cai Z."/>
            <person name="Fan D."/>
            <person name="Hu J."/>
            <person name="Hou Y."/>
            <person name="He Y."/>
            <person name="Zhang Z."/>
            <person name="Zhao Z."/>
            <person name="Gao P."/>
            <person name="Hu W."/>
            <person name="Sun J."/>
            <person name="Li J."/>
            <person name="Ji K."/>
        </authorList>
    </citation>
    <scope>NUCLEOTIDE SEQUENCE</scope>
    <source>
        <strain evidence="12">JKM2019</strain>
    </source>
</reference>
<feature type="region of interest" description="Disordered" evidence="10">
    <location>
        <begin position="349"/>
        <end position="378"/>
    </location>
</feature>
<keyword evidence="8" id="KW-0966">Cell projection</keyword>
<dbReference type="PANTHER" id="PTHR21532:SF0">
    <property type="entry name" value="CILIA- AND FLAGELLA-ASSOCIATED PROTEIN 36"/>
    <property type="match status" value="1"/>
</dbReference>
<feature type="compositionally biased region" description="Acidic residues" evidence="10">
    <location>
        <begin position="364"/>
        <end position="377"/>
    </location>
</feature>
<evidence type="ECO:0000256" key="3">
    <source>
        <dbReference type="ARBA" id="ARBA00007460"/>
    </source>
</evidence>
<dbReference type="Proteomes" id="UP000828236">
    <property type="component" value="Unassembled WGS sequence"/>
</dbReference>
<dbReference type="EMBL" id="SDOV01000007">
    <property type="protein sequence ID" value="KAH7638390.1"/>
    <property type="molecule type" value="Genomic_DNA"/>
</dbReference>
<evidence type="ECO:0000256" key="7">
    <source>
        <dbReference type="ARBA" id="ARBA00023069"/>
    </source>
</evidence>
<dbReference type="InterPro" id="IPR038888">
    <property type="entry name" value="CFAP36"/>
</dbReference>
<dbReference type="GO" id="GO:0005930">
    <property type="term" value="C:axoneme"/>
    <property type="evidence" value="ECO:0007669"/>
    <property type="project" value="TreeGrafter"/>
</dbReference>
<dbReference type="GO" id="GO:0097546">
    <property type="term" value="C:ciliary base"/>
    <property type="evidence" value="ECO:0007669"/>
    <property type="project" value="TreeGrafter"/>
</dbReference>
<name>A0A9D4NVA3_DERFA</name>
<evidence type="ECO:0000256" key="8">
    <source>
        <dbReference type="ARBA" id="ARBA00023273"/>
    </source>
</evidence>
<dbReference type="Gene3D" id="1.20.1520.10">
    <property type="entry name" value="ADP-ribosylation factor-like 2-binding protein, domain"/>
    <property type="match status" value="1"/>
</dbReference>
<comment type="subcellular location">
    <subcellularLocation>
        <location evidence="1">Cell projection</location>
        <location evidence="1">Cilium</location>
    </subcellularLocation>
    <subcellularLocation>
        <location evidence="2">Cytoplasm</location>
    </subcellularLocation>
</comment>
<feature type="domain" description="BART" evidence="11">
    <location>
        <begin position="149"/>
        <end position="271"/>
    </location>
</feature>
<dbReference type="InterPro" id="IPR042541">
    <property type="entry name" value="BART_sf"/>
</dbReference>
<dbReference type="Pfam" id="PF11527">
    <property type="entry name" value="ARL2_Bind_BART"/>
    <property type="match status" value="1"/>
</dbReference>
<feature type="region of interest" description="Disordered" evidence="10">
    <location>
        <begin position="416"/>
        <end position="443"/>
    </location>
</feature>
<evidence type="ECO:0000256" key="1">
    <source>
        <dbReference type="ARBA" id="ARBA00004138"/>
    </source>
</evidence>
<comment type="similarity">
    <text evidence="3">Belongs to the CFAP36 family.</text>
</comment>
<comment type="caution">
    <text evidence="12">The sequence shown here is derived from an EMBL/GenBank/DDBJ whole genome shotgun (WGS) entry which is preliminary data.</text>
</comment>
<feature type="compositionally biased region" description="Basic and acidic residues" evidence="10">
    <location>
        <begin position="416"/>
        <end position="426"/>
    </location>
</feature>
<feature type="region of interest" description="Disordered" evidence="10">
    <location>
        <begin position="486"/>
        <end position="516"/>
    </location>
</feature>
<keyword evidence="6" id="KW-0175">Coiled coil</keyword>
<sequence length="544" mass="63283">MIHNIFFDIKARKSKQKEMTTKYQIRSMNPYAKHALSSLPKMKFSEKFTTSLFKVKIFDSSIVVGNGIKSVWLVADRWGMKLLLNPYDTRHAFRIWLWKLDCYRLEFRPDSKRSFGKKVDLSKKNLSQLFKPSDPMSLENTNQEDNEDQTWVLDSLVGFLKSPLWSTSLNDFIDRHSIIFDPDEIENDDGNVHHHTEYLEIFYQYRRLVDQLIGSHMLELGINEQQFAKACQMAEGMLATKLKRILFEELWAAEDYEVFVRLMAKRNVELQLEALEVLVRKYGLVYDVFVPVGTSPKNFLSEDHVLREAIVRSLNDMALDNENKEIKDNKKSSSHGKIIKKNVEVDIETKTSISDDTPEAKNEENEDDDVENEVMDETTDKETVQRDAVRLVEVKQKFDQKMTEALQSAFMNDKTKESMVDNRDQPLETVQESNEPTKDSSIIIKRREPSISAEDIHKRADYLRAQRDKILKQRQKERTERISKYLIKEKQQRPVTARKSPTEMEESNTNQNDTTDDMLAFRKSLAARLKAEVVLGSGTGPESK</sequence>
<protein>
    <recommendedName>
        <fullName evidence="4">Cilia- and flagella-associated protein 36</fullName>
    </recommendedName>
    <alternativeName>
        <fullName evidence="9">Coiled-coil domain-containing protein 104</fullName>
    </alternativeName>
</protein>
<keyword evidence="5" id="KW-0963">Cytoplasm</keyword>
<evidence type="ECO:0000256" key="9">
    <source>
        <dbReference type="ARBA" id="ARBA00031593"/>
    </source>
</evidence>
<reference evidence="12" key="1">
    <citation type="submission" date="2020-06" db="EMBL/GenBank/DDBJ databases">
        <authorList>
            <person name="Ji K."/>
            <person name="Li J."/>
        </authorList>
    </citation>
    <scope>NUCLEOTIDE SEQUENCE</scope>
    <source>
        <strain evidence="12">JKM2019</strain>
        <tissue evidence="12">Whole body</tissue>
    </source>
</reference>
<evidence type="ECO:0000256" key="5">
    <source>
        <dbReference type="ARBA" id="ARBA00022490"/>
    </source>
</evidence>
<evidence type="ECO:0000256" key="2">
    <source>
        <dbReference type="ARBA" id="ARBA00004496"/>
    </source>
</evidence>
<dbReference type="PANTHER" id="PTHR21532">
    <property type="entry name" value="PHOSPHODIESTERASE HL"/>
    <property type="match status" value="1"/>
</dbReference>
<dbReference type="AlphaFoldDB" id="A0A9D4NVA3"/>
<evidence type="ECO:0000256" key="4">
    <source>
        <dbReference type="ARBA" id="ARBA00021815"/>
    </source>
</evidence>
<gene>
    <name evidence="12" type="ORF">HUG17_2423</name>
</gene>
<accession>A0A9D4NVA3</accession>
<organism evidence="12">
    <name type="scientific">Dermatophagoides farinae</name>
    <name type="common">American house dust mite</name>
    <dbReference type="NCBI Taxonomy" id="6954"/>
    <lineage>
        <taxon>Eukaryota</taxon>
        <taxon>Metazoa</taxon>
        <taxon>Ecdysozoa</taxon>
        <taxon>Arthropoda</taxon>
        <taxon>Chelicerata</taxon>
        <taxon>Arachnida</taxon>
        <taxon>Acari</taxon>
        <taxon>Acariformes</taxon>
        <taxon>Sarcoptiformes</taxon>
        <taxon>Astigmata</taxon>
        <taxon>Psoroptidia</taxon>
        <taxon>Analgoidea</taxon>
        <taxon>Pyroglyphidae</taxon>
        <taxon>Dermatophagoidinae</taxon>
        <taxon>Dermatophagoides</taxon>
    </lineage>
</organism>